<name>A0AAD7DQR8_MYCRO</name>
<keyword evidence="3 7" id="KW-0547">Nucleotide-binding</keyword>
<dbReference type="SUPFAM" id="SSF56112">
    <property type="entry name" value="Protein kinase-like (PK-like)"/>
    <property type="match status" value="1"/>
</dbReference>
<keyword evidence="12" id="KW-1185">Reference proteome</keyword>
<feature type="domain" description="Protein kinase" evidence="10">
    <location>
        <begin position="20"/>
        <end position="201"/>
    </location>
</feature>
<dbReference type="InterPro" id="IPR030616">
    <property type="entry name" value="Aur-like"/>
</dbReference>
<dbReference type="Gene3D" id="1.10.510.10">
    <property type="entry name" value="Transferase(Phosphotransferase) domain 1"/>
    <property type="match status" value="1"/>
</dbReference>
<evidence type="ECO:0000256" key="3">
    <source>
        <dbReference type="ARBA" id="ARBA00022741"/>
    </source>
</evidence>
<evidence type="ECO:0000256" key="6">
    <source>
        <dbReference type="PIRSR" id="PIRSR630616-1"/>
    </source>
</evidence>
<evidence type="ECO:0000256" key="5">
    <source>
        <dbReference type="ARBA" id="ARBA00022840"/>
    </source>
</evidence>
<reference evidence="11" key="1">
    <citation type="submission" date="2023-03" db="EMBL/GenBank/DDBJ databases">
        <title>Massive genome expansion in bonnet fungi (Mycena s.s.) driven by repeated elements and novel gene families across ecological guilds.</title>
        <authorList>
            <consortium name="Lawrence Berkeley National Laboratory"/>
            <person name="Harder C.B."/>
            <person name="Miyauchi S."/>
            <person name="Viragh M."/>
            <person name="Kuo A."/>
            <person name="Thoen E."/>
            <person name="Andreopoulos B."/>
            <person name="Lu D."/>
            <person name="Skrede I."/>
            <person name="Drula E."/>
            <person name="Henrissat B."/>
            <person name="Morin E."/>
            <person name="Kohler A."/>
            <person name="Barry K."/>
            <person name="LaButti K."/>
            <person name="Morin E."/>
            <person name="Salamov A."/>
            <person name="Lipzen A."/>
            <person name="Mereny Z."/>
            <person name="Hegedus B."/>
            <person name="Baldrian P."/>
            <person name="Stursova M."/>
            <person name="Weitz H."/>
            <person name="Taylor A."/>
            <person name="Grigoriev I.V."/>
            <person name="Nagy L.G."/>
            <person name="Martin F."/>
            <person name="Kauserud H."/>
        </authorList>
    </citation>
    <scope>NUCLEOTIDE SEQUENCE</scope>
    <source>
        <strain evidence="11">CBHHK067</strain>
    </source>
</reference>
<accession>A0AAD7DQR8</accession>
<keyword evidence="5 7" id="KW-0067">ATP-binding</keyword>
<evidence type="ECO:0000256" key="8">
    <source>
        <dbReference type="PIRSR" id="PIRSR630616-3"/>
    </source>
</evidence>
<comment type="caution">
    <text evidence="11">The sequence shown here is derived from an EMBL/GenBank/DDBJ whole genome shotgun (WGS) entry which is preliminary data.</text>
</comment>
<feature type="cross-link" description="Glycyl lysine isopeptide (Lys-Gly) (interchain with G-Cter in SUMO2)" evidence="8">
    <location>
        <position position="151"/>
    </location>
</feature>
<dbReference type="Pfam" id="PF00069">
    <property type="entry name" value="Pkinase"/>
    <property type="match status" value="1"/>
</dbReference>
<dbReference type="GO" id="GO:0005524">
    <property type="term" value="F:ATP binding"/>
    <property type="evidence" value="ECO:0007669"/>
    <property type="project" value="UniProtKB-UniRule"/>
</dbReference>
<evidence type="ECO:0000256" key="7">
    <source>
        <dbReference type="PIRSR" id="PIRSR630616-2"/>
    </source>
</evidence>
<dbReference type="AlphaFoldDB" id="A0AAD7DQR8"/>
<feature type="binding site" evidence="7">
    <location>
        <position position="168"/>
    </location>
    <ligand>
        <name>ATP</name>
        <dbReference type="ChEBI" id="CHEBI:30616"/>
    </ligand>
</feature>
<dbReference type="EMBL" id="JARKIE010000038">
    <property type="protein sequence ID" value="KAJ7695425.1"/>
    <property type="molecule type" value="Genomic_DNA"/>
</dbReference>
<evidence type="ECO:0000256" key="2">
    <source>
        <dbReference type="ARBA" id="ARBA00022679"/>
    </source>
</evidence>
<feature type="binding site" evidence="7 9">
    <location>
        <position position="53"/>
    </location>
    <ligand>
        <name>ATP</name>
        <dbReference type="ChEBI" id="CHEBI:30616"/>
    </ligand>
</feature>
<dbReference type="InterPro" id="IPR000719">
    <property type="entry name" value="Prot_kinase_dom"/>
</dbReference>
<dbReference type="PANTHER" id="PTHR24350">
    <property type="entry name" value="SERINE/THREONINE-PROTEIN KINASE IAL-RELATED"/>
    <property type="match status" value="1"/>
</dbReference>
<dbReference type="PROSITE" id="PS50011">
    <property type="entry name" value="PROTEIN_KINASE_DOM"/>
    <property type="match status" value="1"/>
</dbReference>
<evidence type="ECO:0000256" key="4">
    <source>
        <dbReference type="ARBA" id="ARBA00022777"/>
    </source>
</evidence>
<feature type="active site" description="Proton acceptor" evidence="6">
    <location>
        <position position="149"/>
    </location>
</feature>
<keyword evidence="4 11" id="KW-0418">Kinase</keyword>
<dbReference type="InterPro" id="IPR017441">
    <property type="entry name" value="Protein_kinase_ATP_BS"/>
</dbReference>
<proteinExistence type="predicted"/>
<dbReference type="GO" id="GO:0004674">
    <property type="term" value="F:protein serine/threonine kinase activity"/>
    <property type="evidence" value="ECO:0007669"/>
    <property type="project" value="UniProtKB-KW"/>
</dbReference>
<dbReference type="Proteomes" id="UP001221757">
    <property type="component" value="Unassembled WGS sequence"/>
</dbReference>
<dbReference type="SMART" id="SM00220">
    <property type="entry name" value="S_TKc"/>
    <property type="match status" value="1"/>
</dbReference>
<feature type="binding site" evidence="7">
    <location>
        <begin position="153"/>
        <end position="154"/>
    </location>
    <ligand>
        <name>ATP</name>
        <dbReference type="ChEBI" id="CHEBI:30616"/>
    </ligand>
</feature>
<organism evidence="11 12">
    <name type="scientific">Mycena rosella</name>
    <name type="common">Pink bonnet</name>
    <name type="synonym">Agaricus rosellus</name>
    <dbReference type="NCBI Taxonomy" id="1033263"/>
    <lineage>
        <taxon>Eukaryota</taxon>
        <taxon>Fungi</taxon>
        <taxon>Dikarya</taxon>
        <taxon>Basidiomycota</taxon>
        <taxon>Agaricomycotina</taxon>
        <taxon>Agaricomycetes</taxon>
        <taxon>Agaricomycetidae</taxon>
        <taxon>Agaricales</taxon>
        <taxon>Marasmiineae</taxon>
        <taxon>Mycenaceae</taxon>
        <taxon>Mycena</taxon>
    </lineage>
</organism>
<evidence type="ECO:0000256" key="9">
    <source>
        <dbReference type="PROSITE-ProRule" id="PRU10141"/>
    </source>
</evidence>
<evidence type="ECO:0000313" key="11">
    <source>
        <dbReference type="EMBL" id="KAJ7695425.1"/>
    </source>
</evidence>
<protein>
    <submittedName>
        <fullName evidence="11">Kinase-like domain-containing protein</fullName>
    </submittedName>
</protein>
<evidence type="ECO:0000313" key="12">
    <source>
        <dbReference type="Proteomes" id="UP001221757"/>
    </source>
</evidence>
<dbReference type="InterPro" id="IPR011009">
    <property type="entry name" value="Kinase-like_dom_sf"/>
</dbReference>
<sequence length="201" mass="21998">MSPSNSLPDLSGHLVDEGRLRLLKALGAGSYGVAYKALDTTSPPDAPSYYAVKCLGFGSRQDKGPVKLHQRHEVELHTVCSSHPSVVRLHRHFYTHGCLYIVLELGAGDLWRVIDDGVFRNNNALVKQTFLKLLDAVRYCHQRGVHHRDLKPENILSSADGTDIRITDFGMVVDDNLPSSSAGGTSAYMTPGMFNPALLVS</sequence>
<evidence type="ECO:0000256" key="1">
    <source>
        <dbReference type="ARBA" id="ARBA00022527"/>
    </source>
</evidence>
<keyword evidence="2" id="KW-0808">Transferase</keyword>
<keyword evidence="1" id="KW-0723">Serine/threonine-protein kinase</keyword>
<dbReference type="PROSITE" id="PS00107">
    <property type="entry name" value="PROTEIN_KINASE_ATP"/>
    <property type="match status" value="1"/>
</dbReference>
<gene>
    <name evidence="11" type="ORF">B0H17DRAFT_1008509</name>
</gene>
<evidence type="ECO:0000259" key="10">
    <source>
        <dbReference type="PROSITE" id="PS50011"/>
    </source>
</evidence>